<name>A0AAV3R9L8_LITER</name>
<proteinExistence type="inferred from homology"/>
<evidence type="ECO:0000256" key="8">
    <source>
        <dbReference type="ARBA" id="ARBA00023121"/>
    </source>
</evidence>
<keyword evidence="4" id="KW-1003">Cell membrane</keyword>
<dbReference type="SMART" id="SM00239">
    <property type="entry name" value="C2"/>
    <property type="match status" value="1"/>
</dbReference>
<keyword evidence="3" id="KW-0343">GTPase activation</keyword>
<dbReference type="GO" id="GO:0046872">
    <property type="term" value="F:metal ion binding"/>
    <property type="evidence" value="ECO:0007669"/>
    <property type="project" value="UniProtKB-KW"/>
</dbReference>
<evidence type="ECO:0000256" key="7">
    <source>
        <dbReference type="ARBA" id="ARBA00022837"/>
    </source>
</evidence>
<protein>
    <recommendedName>
        <fullName evidence="12">C2 domain-containing protein</fullName>
    </recommendedName>
</protein>
<evidence type="ECO:0000256" key="4">
    <source>
        <dbReference type="ARBA" id="ARBA00022475"/>
    </source>
</evidence>
<evidence type="ECO:0000256" key="6">
    <source>
        <dbReference type="ARBA" id="ARBA00022723"/>
    </source>
</evidence>
<dbReference type="GO" id="GO:0005096">
    <property type="term" value="F:GTPase activator activity"/>
    <property type="evidence" value="ECO:0007669"/>
    <property type="project" value="UniProtKB-KW"/>
</dbReference>
<dbReference type="PANTHER" id="PTHR45933:SF12">
    <property type="entry name" value="PROTEIN C2-DOMAIN ABA-RELATED 9"/>
    <property type="match status" value="1"/>
</dbReference>
<dbReference type="PANTHER" id="PTHR45933">
    <property type="entry name" value="PROTEIN C2-DOMAIN ABA-RELATED 4"/>
    <property type="match status" value="1"/>
</dbReference>
<evidence type="ECO:0000256" key="9">
    <source>
        <dbReference type="ARBA" id="ARBA00023136"/>
    </source>
</evidence>
<sequence>MEPNVKGLVRIRVRRGINLAVRDLTTLSDPYIVFTMGLEKVKTHVVKDDSNPEWNADLAMHVKDPNVPISLSVFDKDNVTLDDKLGDAEFDIRTLVRCMKKGTEALPDGTNLDRVEPSSDNHLADTSYVIWQNGKMVQEMRLKLRNIECGEVEIQVEWVDLTDASAYKILE</sequence>
<comment type="subcellular location">
    <subcellularLocation>
        <location evidence="2">Cell membrane</location>
    </subcellularLocation>
    <subcellularLocation>
        <location evidence="1">Nucleus</location>
    </subcellularLocation>
</comment>
<evidence type="ECO:0000256" key="2">
    <source>
        <dbReference type="ARBA" id="ARBA00004236"/>
    </source>
</evidence>
<organism evidence="13 14">
    <name type="scientific">Lithospermum erythrorhizon</name>
    <name type="common">Purple gromwell</name>
    <name type="synonym">Lithospermum officinale var. erythrorhizon</name>
    <dbReference type="NCBI Taxonomy" id="34254"/>
    <lineage>
        <taxon>Eukaryota</taxon>
        <taxon>Viridiplantae</taxon>
        <taxon>Streptophyta</taxon>
        <taxon>Embryophyta</taxon>
        <taxon>Tracheophyta</taxon>
        <taxon>Spermatophyta</taxon>
        <taxon>Magnoliopsida</taxon>
        <taxon>eudicotyledons</taxon>
        <taxon>Gunneridae</taxon>
        <taxon>Pentapetalae</taxon>
        <taxon>asterids</taxon>
        <taxon>lamiids</taxon>
        <taxon>Boraginales</taxon>
        <taxon>Boraginaceae</taxon>
        <taxon>Boraginoideae</taxon>
        <taxon>Lithospermeae</taxon>
        <taxon>Lithospermum</taxon>
    </lineage>
</organism>
<comment type="similarity">
    <text evidence="11">Belongs to the plant CAR protein family.</text>
</comment>
<dbReference type="GO" id="GO:0008289">
    <property type="term" value="F:lipid binding"/>
    <property type="evidence" value="ECO:0007669"/>
    <property type="project" value="UniProtKB-KW"/>
</dbReference>
<dbReference type="InterPro" id="IPR035892">
    <property type="entry name" value="C2_domain_sf"/>
</dbReference>
<dbReference type="InterPro" id="IPR044562">
    <property type="entry name" value="CAR1-11"/>
</dbReference>
<dbReference type="Proteomes" id="UP001454036">
    <property type="component" value="Unassembled WGS sequence"/>
</dbReference>
<accession>A0AAV3R9L8</accession>
<keyword evidence="10" id="KW-0539">Nucleus</keyword>
<dbReference type="EMBL" id="BAABME010008444">
    <property type="protein sequence ID" value="GAA0173099.1"/>
    <property type="molecule type" value="Genomic_DNA"/>
</dbReference>
<keyword evidence="7" id="KW-0106">Calcium</keyword>
<dbReference type="AlphaFoldDB" id="A0AAV3R9L8"/>
<gene>
    <name evidence="13" type="ORF">LIER_26787</name>
</gene>
<dbReference type="InterPro" id="IPR000008">
    <property type="entry name" value="C2_dom"/>
</dbReference>
<dbReference type="Pfam" id="PF00168">
    <property type="entry name" value="C2"/>
    <property type="match status" value="1"/>
</dbReference>
<evidence type="ECO:0000256" key="5">
    <source>
        <dbReference type="ARBA" id="ARBA00022682"/>
    </source>
</evidence>
<reference evidence="13 14" key="1">
    <citation type="submission" date="2024-01" db="EMBL/GenBank/DDBJ databases">
        <title>The complete chloroplast genome sequence of Lithospermum erythrorhizon: insights into the phylogenetic relationship among Boraginaceae species and the maternal lineages of purple gromwells.</title>
        <authorList>
            <person name="Okada T."/>
            <person name="Watanabe K."/>
        </authorList>
    </citation>
    <scope>NUCLEOTIDE SEQUENCE [LARGE SCALE GENOMIC DNA]</scope>
</reference>
<dbReference type="PROSITE" id="PS50004">
    <property type="entry name" value="C2"/>
    <property type="match status" value="1"/>
</dbReference>
<evidence type="ECO:0000313" key="13">
    <source>
        <dbReference type="EMBL" id="GAA0173099.1"/>
    </source>
</evidence>
<feature type="domain" description="C2" evidence="12">
    <location>
        <begin position="1"/>
        <end position="106"/>
    </location>
</feature>
<dbReference type="SUPFAM" id="SSF49562">
    <property type="entry name" value="C2 domain (Calcium/lipid-binding domain, CaLB)"/>
    <property type="match status" value="1"/>
</dbReference>
<keyword evidence="8" id="KW-0446">Lipid-binding</keyword>
<dbReference type="GO" id="GO:0005886">
    <property type="term" value="C:plasma membrane"/>
    <property type="evidence" value="ECO:0007669"/>
    <property type="project" value="UniProtKB-SubCell"/>
</dbReference>
<evidence type="ECO:0000256" key="10">
    <source>
        <dbReference type="ARBA" id="ARBA00023242"/>
    </source>
</evidence>
<evidence type="ECO:0000256" key="3">
    <source>
        <dbReference type="ARBA" id="ARBA00022468"/>
    </source>
</evidence>
<dbReference type="GO" id="GO:0009738">
    <property type="term" value="P:abscisic acid-activated signaling pathway"/>
    <property type="evidence" value="ECO:0007669"/>
    <property type="project" value="UniProtKB-KW"/>
</dbReference>
<comment type="caution">
    <text evidence="13">The sequence shown here is derived from an EMBL/GenBank/DDBJ whole genome shotgun (WGS) entry which is preliminary data.</text>
</comment>
<dbReference type="Gene3D" id="2.60.40.150">
    <property type="entry name" value="C2 domain"/>
    <property type="match status" value="1"/>
</dbReference>
<keyword evidence="6" id="KW-0479">Metal-binding</keyword>
<evidence type="ECO:0000259" key="12">
    <source>
        <dbReference type="PROSITE" id="PS50004"/>
    </source>
</evidence>
<dbReference type="GO" id="GO:0005634">
    <property type="term" value="C:nucleus"/>
    <property type="evidence" value="ECO:0007669"/>
    <property type="project" value="UniProtKB-SubCell"/>
</dbReference>
<keyword evidence="5" id="KW-0938">Abscisic acid signaling pathway</keyword>
<keyword evidence="14" id="KW-1185">Reference proteome</keyword>
<evidence type="ECO:0000313" key="14">
    <source>
        <dbReference type="Proteomes" id="UP001454036"/>
    </source>
</evidence>
<evidence type="ECO:0000256" key="1">
    <source>
        <dbReference type="ARBA" id="ARBA00004123"/>
    </source>
</evidence>
<keyword evidence="9" id="KW-0472">Membrane</keyword>
<evidence type="ECO:0000256" key="11">
    <source>
        <dbReference type="ARBA" id="ARBA00024037"/>
    </source>
</evidence>